<evidence type="ECO:0000313" key="3">
    <source>
        <dbReference type="Proteomes" id="UP000006729"/>
    </source>
</evidence>
<dbReference type="EMBL" id="CM009295">
    <property type="protein sequence ID" value="PNT33855.1"/>
    <property type="molecule type" value="Genomic_DNA"/>
</dbReference>
<organism evidence="2 3">
    <name type="scientific">Populus trichocarpa</name>
    <name type="common">Western balsam poplar</name>
    <name type="synonym">Populus balsamifera subsp. trichocarpa</name>
    <dbReference type="NCBI Taxonomy" id="3694"/>
    <lineage>
        <taxon>Eukaryota</taxon>
        <taxon>Viridiplantae</taxon>
        <taxon>Streptophyta</taxon>
        <taxon>Embryophyta</taxon>
        <taxon>Tracheophyta</taxon>
        <taxon>Spermatophyta</taxon>
        <taxon>Magnoliopsida</taxon>
        <taxon>eudicotyledons</taxon>
        <taxon>Gunneridae</taxon>
        <taxon>Pentapetalae</taxon>
        <taxon>rosids</taxon>
        <taxon>fabids</taxon>
        <taxon>Malpighiales</taxon>
        <taxon>Salicaceae</taxon>
        <taxon>Saliceae</taxon>
        <taxon>Populus</taxon>
    </lineage>
</organism>
<evidence type="ECO:0000256" key="1">
    <source>
        <dbReference type="SAM" id="MobiDB-lite"/>
    </source>
</evidence>
<feature type="region of interest" description="Disordered" evidence="1">
    <location>
        <begin position="50"/>
        <end position="77"/>
    </location>
</feature>
<name>A0A2K2A8K1_POPTR</name>
<sequence>MIKTMISIFKKPLFPISKFTVLLFIILAASATLVNSTKQPRFRASSMYFPQRNRPVQPSGPNPCSFIPGSGHCKPPK</sequence>
<evidence type="ECO:0000313" key="2">
    <source>
        <dbReference type="EMBL" id="PNT33855.1"/>
    </source>
</evidence>
<dbReference type="InParanoid" id="A0A2K2A8K1"/>
<reference evidence="2 3" key="1">
    <citation type="journal article" date="2006" name="Science">
        <title>The genome of black cottonwood, Populus trichocarpa (Torr. &amp; Gray).</title>
        <authorList>
            <person name="Tuskan G.A."/>
            <person name="Difazio S."/>
            <person name="Jansson S."/>
            <person name="Bohlmann J."/>
            <person name="Grigoriev I."/>
            <person name="Hellsten U."/>
            <person name="Putnam N."/>
            <person name="Ralph S."/>
            <person name="Rombauts S."/>
            <person name="Salamov A."/>
            <person name="Schein J."/>
            <person name="Sterck L."/>
            <person name="Aerts A."/>
            <person name="Bhalerao R.R."/>
            <person name="Bhalerao R.P."/>
            <person name="Blaudez D."/>
            <person name="Boerjan W."/>
            <person name="Brun A."/>
            <person name="Brunner A."/>
            <person name="Busov V."/>
            <person name="Campbell M."/>
            <person name="Carlson J."/>
            <person name="Chalot M."/>
            <person name="Chapman J."/>
            <person name="Chen G.L."/>
            <person name="Cooper D."/>
            <person name="Coutinho P.M."/>
            <person name="Couturier J."/>
            <person name="Covert S."/>
            <person name="Cronk Q."/>
            <person name="Cunningham R."/>
            <person name="Davis J."/>
            <person name="Degroeve S."/>
            <person name="Dejardin A."/>
            <person name="Depamphilis C."/>
            <person name="Detter J."/>
            <person name="Dirks B."/>
            <person name="Dubchak I."/>
            <person name="Duplessis S."/>
            <person name="Ehlting J."/>
            <person name="Ellis B."/>
            <person name="Gendler K."/>
            <person name="Goodstein D."/>
            <person name="Gribskov M."/>
            <person name="Grimwood J."/>
            <person name="Groover A."/>
            <person name="Gunter L."/>
            <person name="Hamberger B."/>
            <person name="Heinze B."/>
            <person name="Helariutta Y."/>
            <person name="Henrissat B."/>
            <person name="Holligan D."/>
            <person name="Holt R."/>
            <person name="Huang W."/>
            <person name="Islam-Faridi N."/>
            <person name="Jones S."/>
            <person name="Jones-Rhoades M."/>
            <person name="Jorgensen R."/>
            <person name="Joshi C."/>
            <person name="Kangasjarvi J."/>
            <person name="Karlsson J."/>
            <person name="Kelleher C."/>
            <person name="Kirkpatrick R."/>
            <person name="Kirst M."/>
            <person name="Kohler A."/>
            <person name="Kalluri U."/>
            <person name="Larimer F."/>
            <person name="Leebens-Mack J."/>
            <person name="Leple J.C."/>
            <person name="Locascio P."/>
            <person name="Lou Y."/>
            <person name="Lucas S."/>
            <person name="Martin F."/>
            <person name="Montanini B."/>
            <person name="Napoli C."/>
            <person name="Nelson D.R."/>
            <person name="Nelson C."/>
            <person name="Nieminen K."/>
            <person name="Nilsson O."/>
            <person name="Pereda V."/>
            <person name="Peter G."/>
            <person name="Philippe R."/>
            <person name="Pilate G."/>
            <person name="Poliakov A."/>
            <person name="Razumovskaya J."/>
            <person name="Richardson P."/>
            <person name="Rinaldi C."/>
            <person name="Ritland K."/>
            <person name="Rouze P."/>
            <person name="Ryaboy D."/>
            <person name="Schmutz J."/>
            <person name="Schrader J."/>
            <person name="Segerman B."/>
            <person name="Shin H."/>
            <person name="Siddiqui A."/>
            <person name="Sterky F."/>
            <person name="Terry A."/>
            <person name="Tsai C.J."/>
            <person name="Uberbacher E."/>
            <person name="Unneberg P."/>
            <person name="Vahala J."/>
            <person name="Wall K."/>
            <person name="Wessler S."/>
            <person name="Yang G."/>
            <person name="Yin T."/>
            <person name="Douglas C."/>
            <person name="Marra M."/>
            <person name="Sandberg G."/>
            <person name="Van de Peer Y."/>
            <person name="Rokhsar D."/>
        </authorList>
    </citation>
    <scope>NUCLEOTIDE SEQUENCE [LARGE SCALE GENOMIC DNA]</scope>
    <source>
        <strain evidence="3">cv. Nisqually</strain>
    </source>
</reference>
<keyword evidence="3" id="KW-1185">Reference proteome</keyword>
<dbReference type="Proteomes" id="UP000006729">
    <property type="component" value="Chromosome 6"/>
</dbReference>
<gene>
    <name evidence="2" type="ORF">POPTR_006G260600</name>
</gene>
<protein>
    <submittedName>
        <fullName evidence="2">Uncharacterized protein</fullName>
    </submittedName>
</protein>
<dbReference type="AlphaFoldDB" id="A0A2K2A8K1"/>
<accession>A0A2K2A8K1</accession>
<proteinExistence type="predicted"/>